<accession>A0A8X8XLL6</accession>
<organism evidence="1">
    <name type="scientific">Salvia splendens</name>
    <name type="common">Scarlet sage</name>
    <dbReference type="NCBI Taxonomy" id="180675"/>
    <lineage>
        <taxon>Eukaryota</taxon>
        <taxon>Viridiplantae</taxon>
        <taxon>Streptophyta</taxon>
        <taxon>Embryophyta</taxon>
        <taxon>Tracheophyta</taxon>
        <taxon>Spermatophyta</taxon>
        <taxon>Magnoliopsida</taxon>
        <taxon>eudicotyledons</taxon>
        <taxon>Gunneridae</taxon>
        <taxon>Pentapetalae</taxon>
        <taxon>asterids</taxon>
        <taxon>lamiids</taxon>
        <taxon>Lamiales</taxon>
        <taxon>Lamiaceae</taxon>
        <taxon>Nepetoideae</taxon>
        <taxon>Mentheae</taxon>
        <taxon>Salviinae</taxon>
        <taxon>Salvia</taxon>
        <taxon>Salvia subgen. Calosphace</taxon>
        <taxon>core Calosphace</taxon>
    </lineage>
</organism>
<evidence type="ECO:0000313" key="2">
    <source>
        <dbReference type="Proteomes" id="UP000298416"/>
    </source>
</evidence>
<dbReference type="Proteomes" id="UP000298416">
    <property type="component" value="Unassembled WGS sequence"/>
</dbReference>
<keyword evidence="2" id="KW-1185">Reference proteome</keyword>
<dbReference type="EMBL" id="PNBA02000008">
    <property type="protein sequence ID" value="KAG6416110.1"/>
    <property type="molecule type" value="Genomic_DNA"/>
</dbReference>
<reference evidence="1" key="1">
    <citation type="submission" date="2018-01" db="EMBL/GenBank/DDBJ databases">
        <authorList>
            <person name="Mao J.F."/>
        </authorList>
    </citation>
    <scope>NUCLEOTIDE SEQUENCE</scope>
    <source>
        <strain evidence="1">Huo1</strain>
        <tissue evidence="1">Leaf</tissue>
    </source>
</reference>
<proteinExistence type="predicted"/>
<name>A0A8X8XLL6_SALSN</name>
<dbReference type="AlphaFoldDB" id="A0A8X8XLL6"/>
<sequence>MVCGALDDAVIATNDDTGVAAADFSFSMSDLRRRNVDLTLFIGSGKDAVFRGCELLRHQDPSRAHVPNCSGYDQGKDS</sequence>
<comment type="caution">
    <text evidence="1">The sequence shown here is derived from an EMBL/GenBank/DDBJ whole genome shotgun (WGS) entry which is preliminary data.</text>
</comment>
<gene>
    <name evidence="1" type="ORF">SASPL_123534</name>
</gene>
<protein>
    <submittedName>
        <fullName evidence="1">Uncharacterized protein</fullName>
    </submittedName>
</protein>
<reference evidence="1" key="2">
    <citation type="submission" date="2020-08" db="EMBL/GenBank/DDBJ databases">
        <title>Plant Genome Project.</title>
        <authorList>
            <person name="Zhang R.-G."/>
        </authorList>
    </citation>
    <scope>NUCLEOTIDE SEQUENCE</scope>
    <source>
        <strain evidence="1">Huo1</strain>
        <tissue evidence="1">Leaf</tissue>
    </source>
</reference>
<evidence type="ECO:0000313" key="1">
    <source>
        <dbReference type="EMBL" id="KAG6416110.1"/>
    </source>
</evidence>